<feature type="compositionally biased region" description="Basic and acidic residues" evidence="1">
    <location>
        <begin position="98"/>
        <end position="113"/>
    </location>
</feature>
<dbReference type="STRING" id="49390.A0A068UJ30"/>
<dbReference type="Gene3D" id="2.40.50.40">
    <property type="match status" value="1"/>
</dbReference>
<dbReference type="GO" id="GO:0003682">
    <property type="term" value="F:chromatin binding"/>
    <property type="evidence" value="ECO:0007669"/>
    <property type="project" value="InterPro"/>
</dbReference>
<organism evidence="3 4">
    <name type="scientific">Coffea canephora</name>
    <name type="common">Robusta coffee</name>
    <dbReference type="NCBI Taxonomy" id="49390"/>
    <lineage>
        <taxon>Eukaryota</taxon>
        <taxon>Viridiplantae</taxon>
        <taxon>Streptophyta</taxon>
        <taxon>Embryophyta</taxon>
        <taxon>Tracheophyta</taxon>
        <taxon>Spermatophyta</taxon>
        <taxon>Magnoliopsida</taxon>
        <taxon>eudicotyledons</taxon>
        <taxon>Gunneridae</taxon>
        <taxon>Pentapetalae</taxon>
        <taxon>asterids</taxon>
        <taxon>lamiids</taxon>
        <taxon>Gentianales</taxon>
        <taxon>Rubiaceae</taxon>
        <taxon>Ixoroideae</taxon>
        <taxon>Gardenieae complex</taxon>
        <taxon>Bertiereae - Coffeeae clade</taxon>
        <taxon>Coffeeae</taxon>
        <taxon>Coffea</taxon>
    </lineage>
</organism>
<keyword evidence="4" id="KW-1185">Reference proteome</keyword>
<dbReference type="PANTHER" id="PTHR33827">
    <property type="entry name" value="PROTEIN SAWADEE HOMEODOMAIN HOMOLOG 2"/>
    <property type="match status" value="1"/>
</dbReference>
<dbReference type="PhylomeDB" id="A0A068UJ30"/>
<dbReference type="Proteomes" id="UP000295252">
    <property type="component" value="Chromosome X"/>
</dbReference>
<dbReference type="OMA" id="QRKMHDI"/>
<dbReference type="AlphaFoldDB" id="A0A068UJ30"/>
<accession>A0A068UJ30</accession>
<feature type="region of interest" description="Disordered" evidence="1">
    <location>
        <begin position="85"/>
        <end position="113"/>
    </location>
</feature>
<dbReference type="Gramene" id="CDP08184">
    <property type="protein sequence ID" value="CDP08184"/>
    <property type="gene ID" value="GSCOC_T00026939001"/>
</dbReference>
<feature type="domain" description="SAWADEE" evidence="2">
    <location>
        <begin position="116"/>
        <end position="243"/>
    </location>
</feature>
<sequence length="255" mass="29665">MDLRPRQRTPFSGFTKDETERMEHFLKDAADRSFDQDFCKKLAGLFNRSKGRAGKPVIKWIEVHNWFQKRQQNYLSEDASADAARKLTPSPEAGALIKKSENSQMPKDEKVPDVSKLEFEARSPKDGAWYDIETFLAHRMLDSGEGEVRVRYVGFGPEEDEWVNVIKSVRERSVSLEHSECHKVRVGDIVLCFQERKDVARYYEAEVVGIERRLHDIRGCRCLFTIRYTHDKIEEKVRLRRLCFRPSILGVSGKP</sequence>
<reference evidence="4" key="1">
    <citation type="journal article" date="2014" name="Science">
        <title>The coffee genome provides insight into the convergent evolution of caffeine biosynthesis.</title>
        <authorList>
            <person name="Denoeud F."/>
            <person name="Carretero-Paulet L."/>
            <person name="Dereeper A."/>
            <person name="Droc G."/>
            <person name="Guyot R."/>
            <person name="Pietrella M."/>
            <person name="Zheng C."/>
            <person name="Alberti A."/>
            <person name="Anthony F."/>
            <person name="Aprea G."/>
            <person name="Aury J.M."/>
            <person name="Bento P."/>
            <person name="Bernard M."/>
            <person name="Bocs S."/>
            <person name="Campa C."/>
            <person name="Cenci A."/>
            <person name="Combes M.C."/>
            <person name="Crouzillat D."/>
            <person name="Da Silva C."/>
            <person name="Daddiego L."/>
            <person name="De Bellis F."/>
            <person name="Dussert S."/>
            <person name="Garsmeur O."/>
            <person name="Gayraud T."/>
            <person name="Guignon V."/>
            <person name="Jahn K."/>
            <person name="Jamilloux V."/>
            <person name="Joet T."/>
            <person name="Labadie K."/>
            <person name="Lan T."/>
            <person name="Leclercq J."/>
            <person name="Lepelley M."/>
            <person name="Leroy T."/>
            <person name="Li L.T."/>
            <person name="Librado P."/>
            <person name="Lopez L."/>
            <person name="Munoz A."/>
            <person name="Noel B."/>
            <person name="Pallavicini A."/>
            <person name="Perrotta G."/>
            <person name="Poncet V."/>
            <person name="Pot D."/>
            <person name="Priyono X."/>
            <person name="Rigoreau M."/>
            <person name="Rouard M."/>
            <person name="Rozas J."/>
            <person name="Tranchant-Dubreuil C."/>
            <person name="VanBuren R."/>
            <person name="Zhang Q."/>
            <person name="Andrade A.C."/>
            <person name="Argout X."/>
            <person name="Bertrand B."/>
            <person name="de Kochko A."/>
            <person name="Graziosi G."/>
            <person name="Henry R.J."/>
            <person name="Jayarama X."/>
            <person name="Ming R."/>
            <person name="Nagai C."/>
            <person name="Rounsley S."/>
            <person name="Sankoff D."/>
            <person name="Giuliano G."/>
            <person name="Albert V.A."/>
            <person name="Wincker P."/>
            <person name="Lashermes P."/>
        </authorList>
    </citation>
    <scope>NUCLEOTIDE SEQUENCE [LARGE SCALE GENOMIC DNA]</scope>
    <source>
        <strain evidence="4">cv. DH200-94</strain>
    </source>
</reference>
<dbReference type="InParanoid" id="A0A068UJ30"/>
<evidence type="ECO:0000313" key="4">
    <source>
        <dbReference type="Proteomes" id="UP000295252"/>
    </source>
</evidence>
<dbReference type="InterPro" id="IPR039276">
    <property type="entry name" value="SHH1/2"/>
</dbReference>
<gene>
    <name evidence="3" type="ORF">GSCOC_T00026939001</name>
</gene>
<dbReference type="Pfam" id="PF16719">
    <property type="entry name" value="SAWADEE"/>
    <property type="match status" value="1"/>
</dbReference>
<evidence type="ECO:0000259" key="2">
    <source>
        <dbReference type="Pfam" id="PF16719"/>
    </source>
</evidence>
<dbReference type="EMBL" id="HG739115">
    <property type="protein sequence ID" value="CDP08184.1"/>
    <property type="molecule type" value="Genomic_DNA"/>
</dbReference>
<dbReference type="InterPro" id="IPR032001">
    <property type="entry name" value="SAWADEE_dom"/>
</dbReference>
<proteinExistence type="predicted"/>
<dbReference type="PANTHER" id="PTHR33827:SF3">
    <property type="entry name" value="OS09G0346900 PROTEIN"/>
    <property type="match status" value="1"/>
</dbReference>
<name>A0A068UJ30_COFCA</name>
<dbReference type="Gene3D" id="2.30.30.140">
    <property type="match status" value="1"/>
</dbReference>
<protein>
    <recommendedName>
        <fullName evidence="2">SAWADEE domain-containing protein</fullName>
    </recommendedName>
</protein>
<evidence type="ECO:0000313" key="3">
    <source>
        <dbReference type="EMBL" id="CDP08184.1"/>
    </source>
</evidence>
<dbReference type="OrthoDB" id="1885884at2759"/>
<evidence type="ECO:0000256" key="1">
    <source>
        <dbReference type="SAM" id="MobiDB-lite"/>
    </source>
</evidence>